<evidence type="ECO:0000256" key="2">
    <source>
        <dbReference type="ARBA" id="ARBA00023125"/>
    </source>
</evidence>
<dbReference type="SMART" id="SM00347">
    <property type="entry name" value="HTH_MARR"/>
    <property type="match status" value="1"/>
</dbReference>
<dbReference type="PROSITE" id="PS50995">
    <property type="entry name" value="HTH_MARR_2"/>
    <property type="match status" value="1"/>
</dbReference>
<evidence type="ECO:0000313" key="6">
    <source>
        <dbReference type="Proteomes" id="UP000017170"/>
    </source>
</evidence>
<dbReference type="PATRIC" id="fig|1188261.3.peg.1778"/>
<dbReference type="InterPro" id="IPR036390">
    <property type="entry name" value="WH_DNA-bd_sf"/>
</dbReference>
<evidence type="ECO:0000256" key="1">
    <source>
        <dbReference type="ARBA" id="ARBA00023015"/>
    </source>
</evidence>
<dbReference type="CDD" id="cd00090">
    <property type="entry name" value="HTH_ARSR"/>
    <property type="match status" value="1"/>
</dbReference>
<keyword evidence="1" id="KW-0805">Transcription regulation</keyword>
<proteinExistence type="predicted"/>
<dbReference type="GO" id="GO:0003700">
    <property type="term" value="F:DNA-binding transcription factor activity"/>
    <property type="evidence" value="ECO:0007669"/>
    <property type="project" value="InterPro"/>
</dbReference>
<dbReference type="EMBL" id="ATAE01000025">
    <property type="protein sequence ID" value="ERN53416.1"/>
    <property type="molecule type" value="Genomic_DNA"/>
</dbReference>
<reference evidence="5 6" key="1">
    <citation type="journal article" date="2013" name="Genome Announc.">
        <title>Genome Sequence of the Extreme Obligate Alkaliphile Bacillus marmarensis Strain DSM 21297.</title>
        <authorList>
            <person name="Wernick D.G."/>
            <person name="Choi K.Y."/>
            <person name="Tat C.A."/>
            <person name="Lafontaine Rivera J.G."/>
            <person name="Liao J.C."/>
        </authorList>
    </citation>
    <scope>NUCLEOTIDE SEQUENCE [LARGE SCALE GENOMIC DNA]</scope>
    <source>
        <strain evidence="5 6">DSM 21297</strain>
    </source>
</reference>
<dbReference type="InterPro" id="IPR011991">
    <property type="entry name" value="ArsR-like_HTH"/>
</dbReference>
<comment type="caution">
    <text evidence="5">The sequence shown here is derived from an EMBL/GenBank/DDBJ whole genome shotgun (WGS) entry which is preliminary data.</text>
</comment>
<dbReference type="SUPFAM" id="SSF46785">
    <property type="entry name" value="Winged helix' DNA-binding domain"/>
    <property type="match status" value="1"/>
</dbReference>
<evidence type="ECO:0000259" key="4">
    <source>
        <dbReference type="PROSITE" id="PS50995"/>
    </source>
</evidence>
<dbReference type="InterPro" id="IPR036388">
    <property type="entry name" value="WH-like_DNA-bd_sf"/>
</dbReference>
<dbReference type="Gene3D" id="1.10.10.10">
    <property type="entry name" value="Winged helix-like DNA-binding domain superfamily/Winged helix DNA-binding domain"/>
    <property type="match status" value="1"/>
</dbReference>
<dbReference type="PANTHER" id="PTHR42756">
    <property type="entry name" value="TRANSCRIPTIONAL REGULATOR, MARR"/>
    <property type="match status" value="1"/>
</dbReference>
<feature type="domain" description="HTH marR-type" evidence="4">
    <location>
        <begin position="1"/>
        <end position="139"/>
    </location>
</feature>
<dbReference type="Proteomes" id="UP000017170">
    <property type="component" value="Unassembled WGS sequence"/>
</dbReference>
<dbReference type="GO" id="GO:0003677">
    <property type="term" value="F:DNA binding"/>
    <property type="evidence" value="ECO:0007669"/>
    <property type="project" value="UniProtKB-KW"/>
</dbReference>
<keyword evidence="3" id="KW-0804">Transcription</keyword>
<name>U6SS05_9BACI</name>
<protein>
    <recommendedName>
        <fullName evidence="4">HTH marR-type domain-containing protein</fullName>
    </recommendedName>
</protein>
<dbReference type="AlphaFoldDB" id="U6SS05"/>
<dbReference type="Pfam" id="PF01047">
    <property type="entry name" value="MarR"/>
    <property type="match status" value="1"/>
</dbReference>
<gene>
    <name evidence="5" type="ORF">A33I_11695</name>
</gene>
<evidence type="ECO:0000313" key="5">
    <source>
        <dbReference type="EMBL" id="ERN53416.1"/>
    </source>
</evidence>
<evidence type="ECO:0000256" key="3">
    <source>
        <dbReference type="ARBA" id="ARBA00023163"/>
    </source>
</evidence>
<dbReference type="RefSeq" id="WP_022628062.1">
    <property type="nucleotide sequence ID" value="NZ_ATAE01000025.1"/>
</dbReference>
<keyword evidence="2" id="KW-0238">DNA-binding</keyword>
<sequence length="149" mass="17785">MEEYKKVLIELDDLMRSIGKHFIPDLEILNEFHLTKRQVAILFLILKKPETTISEIAQYFEISKSAVSQSMTKLEEEDIVIREVNHENRREMNLILGNNGQRIQHELFKLEQKMMNIYLTKLPIEDLYHVRDTLQKLDEIIMKEKKDKS</sequence>
<accession>U6SS05</accession>
<dbReference type="PANTHER" id="PTHR42756:SF1">
    <property type="entry name" value="TRANSCRIPTIONAL REPRESSOR OF EMRAB OPERON"/>
    <property type="match status" value="1"/>
</dbReference>
<keyword evidence="6" id="KW-1185">Reference proteome</keyword>
<organism evidence="5 6">
    <name type="scientific">Alkalihalophilus marmarensis DSM 21297</name>
    <dbReference type="NCBI Taxonomy" id="1188261"/>
    <lineage>
        <taxon>Bacteria</taxon>
        <taxon>Bacillati</taxon>
        <taxon>Bacillota</taxon>
        <taxon>Bacilli</taxon>
        <taxon>Bacillales</taxon>
        <taxon>Bacillaceae</taxon>
        <taxon>Alkalihalophilus</taxon>
    </lineage>
</organism>
<dbReference type="InterPro" id="IPR000835">
    <property type="entry name" value="HTH_MarR-typ"/>
</dbReference>